<evidence type="ECO:0000313" key="3">
    <source>
        <dbReference type="EMBL" id="PNU06469.1"/>
    </source>
</evidence>
<comment type="caution">
    <text evidence="3">The sequence shown here is derived from an EMBL/GenBank/DDBJ whole genome shotgun (WGS) entry which is preliminary data.</text>
</comment>
<name>A0A2K2G610_9SPHN</name>
<dbReference type="Proteomes" id="UP000236327">
    <property type="component" value="Unassembled WGS sequence"/>
</dbReference>
<reference evidence="3 4" key="1">
    <citation type="submission" date="2016-05" db="EMBL/GenBank/DDBJ databases">
        <title>Complete genome sequence of Novosphingobium guangzhouense SA925(T).</title>
        <authorList>
            <person name="Sha S."/>
        </authorList>
    </citation>
    <scope>NUCLEOTIDE SEQUENCE [LARGE SCALE GENOMIC DNA]</scope>
    <source>
        <strain evidence="3 4">SA925</strain>
    </source>
</reference>
<keyword evidence="2" id="KW-0812">Transmembrane</keyword>
<dbReference type="OrthoDB" id="7506829at2"/>
<dbReference type="RefSeq" id="WP_103094411.1">
    <property type="nucleotide sequence ID" value="NZ_LYMM01000002.1"/>
</dbReference>
<keyword evidence="1" id="KW-0175">Coiled coil</keyword>
<dbReference type="EMBL" id="LYMM01000002">
    <property type="protein sequence ID" value="PNU06469.1"/>
    <property type="molecule type" value="Genomic_DNA"/>
</dbReference>
<keyword evidence="4" id="KW-1185">Reference proteome</keyword>
<protein>
    <submittedName>
        <fullName evidence="3">Uncharacterized protein</fullName>
    </submittedName>
</protein>
<evidence type="ECO:0000256" key="2">
    <source>
        <dbReference type="SAM" id="Phobius"/>
    </source>
</evidence>
<evidence type="ECO:0000313" key="4">
    <source>
        <dbReference type="Proteomes" id="UP000236327"/>
    </source>
</evidence>
<sequence length="130" mass="14678">MKWLLNLLAPWKSELFAMVGVLAVCGIGATVIGYLHIQRQNDQMAVKDRQIGDLSDANKGWSAYAAKQNQLRELEQKNVLLLQDKLALIEGQNVAAAAQLKDLENSNAQVRELMARRLPDDLRRLLEQQR</sequence>
<dbReference type="AlphaFoldDB" id="A0A2K2G610"/>
<evidence type="ECO:0000256" key="1">
    <source>
        <dbReference type="SAM" id="Coils"/>
    </source>
</evidence>
<feature type="coiled-coil region" evidence="1">
    <location>
        <begin position="64"/>
        <end position="116"/>
    </location>
</feature>
<organism evidence="3 4">
    <name type="scientific">Novosphingobium guangzhouense</name>
    <dbReference type="NCBI Taxonomy" id="1850347"/>
    <lineage>
        <taxon>Bacteria</taxon>
        <taxon>Pseudomonadati</taxon>
        <taxon>Pseudomonadota</taxon>
        <taxon>Alphaproteobacteria</taxon>
        <taxon>Sphingomonadales</taxon>
        <taxon>Sphingomonadaceae</taxon>
        <taxon>Novosphingobium</taxon>
    </lineage>
</organism>
<accession>A0A2K2G610</accession>
<feature type="transmembrane region" description="Helical" evidence="2">
    <location>
        <begin position="15"/>
        <end position="37"/>
    </location>
</feature>
<keyword evidence="2" id="KW-1133">Transmembrane helix</keyword>
<keyword evidence="2" id="KW-0472">Membrane</keyword>
<proteinExistence type="predicted"/>
<gene>
    <name evidence="3" type="ORF">A8V01_02690</name>
</gene>